<dbReference type="EMBL" id="CP046052">
    <property type="protein sequence ID" value="QGM45459.1"/>
    <property type="molecule type" value="Genomic_DNA"/>
</dbReference>
<dbReference type="OrthoDB" id="9815689at2"/>
<feature type="region of interest" description="Disordered" evidence="1">
    <location>
        <begin position="43"/>
        <end position="107"/>
    </location>
</feature>
<proteinExistence type="predicted"/>
<dbReference type="InterPro" id="IPR012644">
    <property type="entry name" value="CHP02300_FYDLN_acid"/>
</dbReference>
<gene>
    <name evidence="2" type="ORF">H2LOC_006985</name>
</gene>
<evidence type="ECO:0000313" key="3">
    <source>
        <dbReference type="Proteomes" id="UP000309061"/>
    </source>
</evidence>
<dbReference type="RefSeq" id="WP_136495742.1">
    <property type="nucleotide sequence ID" value="NZ_CP046052.1"/>
</dbReference>
<evidence type="ECO:0000313" key="2">
    <source>
        <dbReference type="EMBL" id="QGM45459.1"/>
    </source>
</evidence>
<name>A0A6B8KCP9_9HYPH</name>
<dbReference type="AlphaFoldDB" id="A0A6B8KCP9"/>
<dbReference type="Proteomes" id="UP000309061">
    <property type="component" value="Chromosome"/>
</dbReference>
<feature type="compositionally biased region" description="Basic and acidic residues" evidence="1">
    <location>
        <begin position="49"/>
        <end position="61"/>
    </location>
</feature>
<evidence type="ECO:0000256" key="1">
    <source>
        <dbReference type="SAM" id="MobiDB-lite"/>
    </source>
</evidence>
<organism evidence="2 3">
    <name type="scientific">Methylocystis heyeri</name>
    <dbReference type="NCBI Taxonomy" id="391905"/>
    <lineage>
        <taxon>Bacteria</taxon>
        <taxon>Pseudomonadati</taxon>
        <taxon>Pseudomonadota</taxon>
        <taxon>Alphaproteobacteria</taxon>
        <taxon>Hyphomicrobiales</taxon>
        <taxon>Methylocystaceae</taxon>
        <taxon>Methylocystis</taxon>
    </lineage>
</organism>
<sequence length="107" mass="12013">MSRAELGVKRRCLSCNKAFFDLNRAPPVCPNCQTVFEVIEIAHSRPRRPPFDPDRTPRQDAVENDADADPVSDEEAPSLSEEQDLDEENVLPPLDDEDEAILPDPDL</sequence>
<feature type="compositionally biased region" description="Acidic residues" evidence="1">
    <location>
        <begin position="62"/>
        <end position="107"/>
    </location>
</feature>
<dbReference type="KEGG" id="mhey:H2LOC_006985"/>
<protein>
    <submittedName>
        <fullName evidence="2">TIGR02300 family protein</fullName>
    </submittedName>
</protein>
<dbReference type="Pfam" id="PF09538">
    <property type="entry name" value="FYDLN_acid"/>
    <property type="match status" value="1"/>
</dbReference>
<keyword evidence="3" id="KW-1185">Reference proteome</keyword>
<dbReference type="NCBIfam" id="TIGR02300">
    <property type="entry name" value="FYDLN_acid"/>
    <property type="match status" value="1"/>
</dbReference>
<accession>A0A6B8KCP9</accession>
<reference evidence="2 3" key="1">
    <citation type="submission" date="2019-11" db="EMBL/GenBank/DDBJ databases">
        <title>The genome sequence of Methylocystis heyeri.</title>
        <authorList>
            <person name="Oshkin I.Y."/>
            <person name="Miroshnikov K."/>
            <person name="Dedysh S.N."/>
        </authorList>
    </citation>
    <scope>NUCLEOTIDE SEQUENCE [LARGE SCALE GENOMIC DNA]</scope>
    <source>
        <strain evidence="2 3">H2</strain>
    </source>
</reference>